<dbReference type="Gene3D" id="3.40.50.720">
    <property type="entry name" value="NAD(P)-binding Rossmann-like Domain"/>
    <property type="match status" value="1"/>
</dbReference>
<dbReference type="InterPro" id="IPR011032">
    <property type="entry name" value="GroES-like_sf"/>
</dbReference>
<evidence type="ECO:0000313" key="2">
    <source>
        <dbReference type="EMBL" id="AKF09924.1"/>
    </source>
</evidence>
<dbReference type="RefSeq" id="WP_053236928.1">
    <property type="nucleotide sequence ID" value="NZ_CP011125.1"/>
</dbReference>
<dbReference type="SMART" id="SM00829">
    <property type="entry name" value="PKS_ER"/>
    <property type="match status" value="1"/>
</dbReference>
<dbReference type="Gene3D" id="3.90.180.10">
    <property type="entry name" value="Medium-chain alcohol dehydrogenases, catalytic domain"/>
    <property type="match status" value="1"/>
</dbReference>
<proteinExistence type="predicted"/>
<dbReference type="InterPro" id="IPR020843">
    <property type="entry name" value="ER"/>
</dbReference>
<dbReference type="KEGG" id="samy:DB32_007073"/>
<keyword evidence="3" id="KW-1185">Reference proteome</keyword>
<protein>
    <submittedName>
        <fullName evidence="2">Alcohol dehydrogenase</fullName>
    </submittedName>
</protein>
<sequence>MTKAWRIEGGFGLERLALATEDDPTPGPGEVIVRTRAVSLNYRDLLVVKGSYDPRLVLPHVPCSDVCGDVIAVGPGATRVKVGDRVIGAFAQTWVAGKATHARLRSALGGAVRGVLSTEVRLRDEGVVLAPPHLTDVEAAALPCAAVTAWHALVDHGRVAAGETVLVQGTGGVSIAALQIAKLFGARVIATSSQAHKRERLLAMGASDVIDYTSEREWGKTVRQRTGGVGVDHVVEVGGAGTMAQSLRAVTSGGSVYVIGVLAGGAENLSVLPVLMNEVRLQGVMVGPRESLEALCRALSAHPDVRPVIDRTFDFHDAPAALAHLASGAHFGKVCLAVS</sequence>
<feature type="domain" description="Enoyl reductase (ER)" evidence="1">
    <location>
        <begin position="12"/>
        <end position="336"/>
    </location>
</feature>
<gene>
    <name evidence="2" type="ORF">DB32_007073</name>
</gene>
<dbReference type="GO" id="GO:0016491">
    <property type="term" value="F:oxidoreductase activity"/>
    <property type="evidence" value="ECO:0007669"/>
    <property type="project" value="InterPro"/>
</dbReference>
<dbReference type="EMBL" id="CP011125">
    <property type="protein sequence ID" value="AKF09924.1"/>
    <property type="molecule type" value="Genomic_DNA"/>
</dbReference>
<name>A0A0F6SH69_9BACT</name>
<dbReference type="AlphaFoldDB" id="A0A0F6SH69"/>
<evidence type="ECO:0000259" key="1">
    <source>
        <dbReference type="SMART" id="SM00829"/>
    </source>
</evidence>
<dbReference type="Pfam" id="PF08240">
    <property type="entry name" value="ADH_N"/>
    <property type="match status" value="1"/>
</dbReference>
<dbReference type="Proteomes" id="UP000034883">
    <property type="component" value="Chromosome"/>
</dbReference>
<accession>A0A0F6SH69</accession>
<reference evidence="2 3" key="1">
    <citation type="submission" date="2015-03" db="EMBL/GenBank/DDBJ databases">
        <title>Genome assembly of Sandaracinus amylolyticus DSM 53668.</title>
        <authorList>
            <person name="Sharma G."/>
            <person name="Subramanian S."/>
        </authorList>
    </citation>
    <scope>NUCLEOTIDE SEQUENCE [LARGE SCALE GENOMIC DNA]</scope>
    <source>
        <strain evidence="2 3">DSM 53668</strain>
    </source>
</reference>
<dbReference type="PANTHER" id="PTHR45033:SF2">
    <property type="entry name" value="ZINC-TYPE ALCOHOL DEHYDROGENASE-LIKE PROTEIN C1773.06C"/>
    <property type="match status" value="1"/>
</dbReference>
<dbReference type="SUPFAM" id="SSF50129">
    <property type="entry name" value="GroES-like"/>
    <property type="match status" value="1"/>
</dbReference>
<dbReference type="InterPro" id="IPR052711">
    <property type="entry name" value="Zinc_ADH-like"/>
</dbReference>
<dbReference type="InterPro" id="IPR013154">
    <property type="entry name" value="ADH-like_N"/>
</dbReference>
<dbReference type="Pfam" id="PF00107">
    <property type="entry name" value="ADH_zinc_N"/>
    <property type="match status" value="1"/>
</dbReference>
<organism evidence="2 3">
    <name type="scientific">Sandaracinus amylolyticus</name>
    <dbReference type="NCBI Taxonomy" id="927083"/>
    <lineage>
        <taxon>Bacteria</taxon>
        <taxon>Pseudomonadati</taxon>
        <taxon>Myxococcota</taxon>
        <taxon>Polyangia</taxon>
        <taxon>Polyangiales</taxon>
        <taxon>Sandaracinaceae</taxon>
        <taxon>Sandaracinus</taxon>
    </lineage>
</organism>
<dbReference type="OrthoDB" id="9787435at2"/>
<dbReference type="InterPro" id="IPR013149">
    <property type="entry name" value="ADH-like_C"/>
</dbReference>
<dbReference type="PANTHER" id="PTHR45033">
    <property type="match status" value="1"/>
</dbReference>
<dbReference type="SUPFAM" id="SSF51735">
    <property type="entry name" value="NAD(P)-binding Rossmann-fold domains"/>
    <property type="match status" value="1"/>
</dbReference>
<dbReference type="STRING" id="927083.DB32_007073"/>
<dbReference type="CDD" id="cd08276">
    <property type="entry name" value="MDR7"/>
    <property type="match status" value="1"/>
</dbReference>
<evidence type="ECO:0000313" key="3">
    <source>
        <dbReference type="Proteomes" id="UP000034883"/>
    </source>
</evidence>
<dbReference type="InterPro" id="IPR036291">
    <property type="entry name" value="NAD(P)-bd_dom_sf"/>
</dbReference>